<dbReference type="InterPro" id="IPR050739">
    <property type="entry name" value="MFP"/>
</dbReference>
<dbReference type="AlphaFoldDB" id="A0A854CNQ4"/>
<organism evidence="1">
    <name type="scientific">Xanthomonas oryzae pv. oryzae</name>
    <dbReference type="NCBI Taxonomy" id="64187"/>
    <lineage>
        <taxon>Bacteria</taxon>
        <taxon>Pseudomonadati</taxon>
        <taxon>Pseudomonadota</taxon>
        <taxon>Gammaproteobacteria</taxon>
        <taxon>Lysobacterales</taxon>
        <taxon>Lysobacteraceae</taxon>
        <taxon>Xanthomonas</taxon>
    </lineage>
</organism>
<protein>
    <submittedName>
        <fullName evidence="1">Hemolysin D</fullName>
    </submittedName>
    <submittedName>
        <fullName evidence="2">HlyD family efflux transporter periplasmic adaptor subunit</fullName>
    </submittedName>
</protein>
<dbReference type="RefSeq" id="WP_011257349.1">
    <property type="nucleotide sequence ID" value="NZ_CP012947.1"/>
</dbReference>
<sequence>MTAAEKGILTKVQLLQQQDIAIQNQGQLEELQKHALDLRVEHSQLQLQLEQTPATLEAKRNDIARQIADVAQSLSETGARRSVVLRAPTDGMVTNLLVHAGQPVGAQQPLITLLSKDIALRAELWVPSKAVGFVTCGDRVLLRYQCLQHGGPRRVH</sequence>
<name>A0A854CNQ4_XANOO</name>
<evidence type="ECO:0000313" key="1">
    <source>
        <dbReference type="EMBL" id="OLG93644.1"/>
    </source>
</evidence>
<dbReference type="EMBL" id="JXEA01000047">
    <property type="protein sequence ID" value="OLG93644.1"/>
    <property type="molecule type" value="Genomic_DNA"/>
</dbReference>
<reference evidence="2" key="3">
    <citation type="submission" date="2020-01" db="EMBL/GenBank/DDBJ databases">
        <title>Complete genome investigation of Xanthomonas oryzae strains.</title>
        <authorList>
            <person name="Kaur A."/>
            <person name="Bansal K."/>
            <person name="Patil P.B."/>
        </authorList>
    </citation>
    <scope>NUCLEOTIDE SEQUENCE</scope>
    <source>
        <strain evidence="2">IXO792</strain>
    </source>
</reference>
<accession>A0A854CNQ4</accession>
<dbReference type="PANTHER" id="PTHR30386:SF28">
    <property type="entry name" value="EXPORTED PROTEIN"/>
    <property type="match status" value="1"/>
</dbReference>
<dbReference type="EMBL" id="CP047493">
    <property type="protein sequence ID" value="UXW00155.1"/>
    <property type="molecule type" value="Genomic_DNA"/>
</dbReference>
<proteinExistence type="predicted"/>
<dbReference type="Gene3D" id="2.40.50.100">
    <property type="match status" value="1"/>
</dbReference>
<dbReference type="PANTHER" id="PTHR30386">
    <property type="entry name" value="MEMBRANE FUSION SUBUNIT OF EMRAB-TOLC MULTIDRUG EFFLUX PUMP"/>
    <property type="match status" value="1"/>
</dbReference>
<gene>
    <name evidence="1" type="ORF">BXO512_04275</name>
    <name evidence="2" type="ORF">IXO792_01845</name>
</gene>
<reference evidence="2" key="2">
    <citation type="submission" date="2015-01" db="EMBL/GenBank/DDBJ databases">
        <authorList>
            <person name="Midha S."/>
            <person name="Anil M.G."/>
            <person name="Mishra D."/>
            <person name="Brahma K."/>
            <person name="Laha G.S."/>
            <person name="Sundaram R.M."/>
            <person name="Sonti R.V."/>
            <person name="Patil P.B."/>
        </authorList>
    </citation>
    <scope>NUCLEOTIDE SEQUENCE</scope>
    <source>
        <strain evidence="2">IXO792</strain>
    </source>
</reference>
<reference evidence="1" key="1">
    <citation type="submission" date="2015-01" db="EMBL/GenBank/DDBJ databases">
        <title>Population genomics of rice bacterial leaf blight strains from India.</title>
        <authorList>
            <person name="Midha S."/>
            <person name="Anil M.G."/>
            <person name="Mishra D."/>
            <person name="Brahma K."/>
            <person name="Laha G.S."/>
            <person name="Sundaram R.M."/>
            <person name="Sonti R.V."/>
            <person name="Patil P.B."/>
        </authorList>
    </citation>
    <scope>NUCLEOTIDE SEQUENCE</scope>
    <source>
        <strain evidence="1">BXO512</strain>
    </source>
</reference>
<evidence type="ECO:0000313" key="2">
    <source>
        <dbReference type="EMBL" id="UXW00155.1"/>
    </source>
</evidence>
<dbReference type="Proteomes" id="UP000187097">
    <property type="component" value="Chromosome"/>
</dbReference>